<evidence type="ECO:0008006" key="3">
    <source>
        <dbReference type="Google" id="ProtNLM"/>
    </source>
</evidence>
<protein>
    <recommendedName>
        <fullName evidence="3">N-acetyltransferase domain-containing protein</fullName>
    </recommendedName>
</protein>
<gene>
    <name evidence="1" type="ORF">BCR39DRAFT_562381</name>
</gene>
<dbReference type="Proteomes" id="UP000193986">
    <property type="component" value="Unassembled WGS sequence"/>
</dbReference>
<sequence length="257" mass="28686">MSPPVAQFFLNHPRYRSTPKPHLILPEPFSAFCLTLYSSDDKDDHDRIMTLPGISKYYGLTGRDDPKFEKTSGLVDGFMAADHLFPFIVIRETRLVESWTDNPTPRPPMIGSLAFARNPYHDVPAEIRDEVREREKGLSDQEGNWMATAIVLDPVWKGKGIMAAAYSFALNEWYLPHLSPPPGHMSAGWEPGNIPSQRLHEKVGFKVVCKRAVPKEGAGKPMIIAVWQGAGEIGKTGTIYEDNEDYVEDVDGAMGDT</sequence>
<evidence type="ECO:0000313" key="2">
    <source>
        <dbReference type="Proteomes" id="UP000193986"/>
    </source>
</evidence>
<name>A0A1Y2AI16_9TREE</name>
<accession>A0A1Y2AI16</accession>
<organism evidence="1 2">
    <name type="scientific">Naematelia encephala</name>
    <dbReference type="NCBI Taxonomy" id="71784"/>
    <lineage>
        <taxon>Eukaryota</taxon>
        <taxon>Fungi</taxon>
        <taxon>Dikarya</taxon>
        <taxon>Basidiomycota</taxon>
        <taxon>Agaricomycotina</taxon>
        <taxon>Tremellomycetes</taxon>
        <taxon>Tremellales</taxon>
        <taxon>Naemateliaceae</taxon>
        <taxon>Naematelia</taxon>
    </lineage>
</organism>
<evidence type="ECO:0000313" key="1">
    <source>
        <dbReference type="EMBL" id="ORY22228.1"/>
    </source>
</evidence>
<proteinExistence type="predicted"/>
<dbReference type="OrthoDB" id="630895at2759"/>
<keyword evidence="2" id="KW-1185">Reference proteome</keyword>
<dbReference type="InterPro" id="IPR016181">
    <property type="entry name" value="Acyl_CoA_acyltransferase"/>
</dbReference>
<reference evidence="1 2" key="1">
    <citation type="submission" date="2016-07" db="EMBL/GenBank/DDBJ databases">
        <title>Pervasive Adenine N6-methylation of Active Genes in Fungi.</title>
        <authorList>
            <consortium name="DOE Joint Genome Institute"/>
            <person name="Mondo S.J."/>
            <person name="Dannebaum R.O."/>
            <person name="Kuo R.C."/>
            <person name="Labutti K."/>
            <person name="Haridas S."/>
            <person name="Kuo A."/>
            <person name="Salamov A."/>
            <person name="Ahrendt S.R."/>
            <person name="Lipzen A."/>
            <person name="Sullivan W."/>
            <person name="Andreopoulos W.B."/>
            <person name="Clum A."/>
            <person name="Lindquist E."/>
            <person name="Daum C."/>
            <person name="Ramamoorthy G.K."/>
            <person name="Gryganskyi A."/>
            <person name="Culley D."/>
            <person name="Magnuson J.K."/>
            <person name="James T.Y."/>
            <person name="O'Malley M.A."/>
            <person name="Stajich J.E."/>
            <person name="Spatafora J.W."/>
            <person name="Visel A."/>
            <person name="Grigoriev I.V."/>
        </authorList>
    </citation>
    <scope>NUCLEOTIDE SEQUENCE [LARGE SCALE GENOMIC DNA]</scope>
    <source>
        <strain evidence="1 2">68-887.2</strain>
    </source>
</reference>
<dbReference type="SUPFAM" id="SSF55729">
    <property type="entry name" value="Acyl-CoA N-acyltransferases (Nat)"/>
    <property type="match status" value="1"/>
</dbReference>
<comment type="caution">
    <text evidence="1">The sequence shown here is derived from an EMBL/GenBank/DDBJ whole genome shotgun (WGS) entry which is preliminary data.</text>
</comment>
<dbReference type="InParanoid" id="A0A1Y2AI16"/>
<dbReference type="Gene3D" id="3.40.630.30">
    <property type="match status" value="1"/>
</dbReference>
<dbReference type="AlphaFoldDB" id="A0A1Y2AI16"/>
<dbReference type="EMBL" id="MCFC01000096">
    <property type="protein sequence ID" value="ORY22228.1"/>
    <property type="molecule type" value="Genomic_DNA"/>
</dbReference>